<feature type="binding site" evidence="7">
    <location>
        <position position="137"/>
    </location>
    <ligand>
        <name>Zn(2+)</name>
        <dbReference type="ChEBI" id="CHEBI:29105"/>
        <label>2</label>
    </ligand>
</feature>
<feature type="domain" description="Metallo-beta-lactamase" evidence="9">
    <location>
        <begin position="12"/>
        <end position="175"/>
    </location>
</feature>
<dbReference type="Proteomes" id="UP000273643">
    <property type="component" value="Unassembled WGS sequence"/>
</dbReference>
<feature type="binding site" evidence="7">
    <location>
        <position position="175"/>
    </location>
    <ligand>
        <name>Zn(2+)</name>
        <dbReference type="ChEBI" id="CHEBI:29105"/>
        <label>2</label>
    </ligand>
</feature>
<dbReference type="InterPro" id="IPR032282">
    <property type="entry name" value="HAGH_C"/>
</dbReference>
<dbReference type="InterPro" id="IPR001279">
    <property type="entry name" value="Metallo-B-lactamas"/>
</dbReference>
<dbReference type="HAMAP" id="MF_01374">
    <property type="entry name" value="Glyoxalase_2"/>
    <property type="match status" value="1"/>
</dbReference>
<feature type="binding site" evidence="7">
    <location>
        <position position="62"/>
    </location>
    <ligand>
        <name>Zn(2+)</name>
        <dbReference type="ChEBI" id="CHEBI:29105"/>
        <label>1</label>
    </ligand>
</feature>
<dbReference type="NCBIfam" id="TIGR03413">
    <property type="entry name" value="GSH_gloB"/>
    <property type="match status" value="1"/>
</dbReference>
<dbReference type="InterPro" id="IPR035680">
    <property type="entry name" value="Clx_II_MBL"/>
</dbReference>
<feature type="binding site" evidence="7">
    <location>
        <position position="114"/>
    </location>
    <ligand>
        <name>Zn(2+)</name>
        <dbReference type="ChEBI" id="CHEBI:29105"/>
        <label>1</label>
    </ligand>
</feature>
<evidence type="ECO:0000256" key="3">
    <source>
        <dbReference type="ARBA" id="ARBA00006759"/>
    </source>
</evidence>
<dbReference type="SUPFAM" id="SSF56281">
    <property type="entry name" value="Metallo-hydrolase/oxidoreductase"/>
    <property type="match status" value="1"/>
</dbReference>
<comment type="similarity">
    <text evidence="3 7">Belongs to the metallo-beta-lactamase superfamily. Glyoxalase II family.</text>
</comment>
<feature type="binding site" evidence="7">
    <location>
        <position position="137"/>
    </location>
    <ligand>
        <name>Zn(2+)</name>
        <dbReference type="ChEBI" id="CHEBI:29105"/>
        <label>1</label>
    </ligand>
</feature>
<keyword evidence="4 7" id="KW-0479">Metal-binding</keyword>
<dbReference type="GO" id="GO:0046872">
    <property type="term" value="F:metal ion binding"/>
    <property type="evidence" value="ECO:0007669"/>
    <property type="project" value="UniProtKB-KW"/>
</dbReference>
<dbReference type="AlphaFoldDB" id="A0A3N1P5W0"/>
<evidence type="ECO:0000256" key="4">
    <source>
        <dbReference type="ARBA" id="ARBA00022723"/>
    </source>
</evidence>
<dbReference type="InterPro" id="IPR036866">
    <property type="entry name" value="RibonucZ/Hydroxyglut_hydro"/>
</dbReference>
<comment type="cofactor">
    <cofactor evidence="7">
        <name>Zn(2+)</name>
        <dbReference type="ChEBI" id="CHEBI:29105"/>
    </cofactor>
    <text evidence="7">Binds 2 Zn(2+) ions per subunit.</text>
</comment>
<sequence length="261" mass="29185">MREPIGIPALDSNYFWLLPVDDTPECQSGDVYLIDPGDAQPVLETLKREKFRLRGILITHHHWDHTDGLDGILSRLRVPVHGPDSVPQVNQVVKDGDRLELPGLTLSVMAVPGHTLDHLAYFQAATQEAPPRLFCGDALFAAGCGRLFEGTPAQAQTSLDRLNTLPGETRIYCAHEYTQTNLRFALSVEPDNAAVRKRLDHVSELRASHRPTLPSELSLERETNPYLRTDDPSLVSALGLPPNSERSRVFGELRSRKDRFR</sequence>
<evidence type="ECO:0000256" key="5">
    <source>
        <dbReference type="ARBA" id="ARBA00022801"/>
    </source>
</evidence>
<gene>
    <name evidence="7" type="primary">gloB</name>
    <name evidence="10" type="ORF">EDC38_0805</name>
</gene>
<evidence type="ECO:0000256" key="7">
    <source>
        <dbReference type="HAMAP-Rule" id="MF_01374"/>
    </source>
</evidence>
<dbReference type="UniPathway" id="UPA00619">
    <property type="reaction ID" value="UER00676"/>
</dbReference>
<dbReference type="GO" id="GO:0019243">
    <property type="term" value="P:methylglyoxal catabolic process to D-lactate via S-lactoyl-glutathione"/>
    <property type="evidence" value="ECO:0007669"/>
    <property type="project" value="UniProtKB-UniRule"/>
</dbReference>
<comment type="pathway">
    <text evidence="2 7">Secondary metabolite metabolism; methylglyoxal degradation; (R)-lactate from methylglyoxal: step 2/2.</text>
</comment>
<name>A0A3N1P5W0_9GAMM</name>
<dbReference type="EC" id="3.1.2.6" evidence="7"/>
<reference evidence="10 11" key="1">
    <citation type="submission" date="2018-11" db="EMBL/GenBank/DDBJ databases">
        <title>Genomic Encyclopedia of Type Strains, Phase IV (KMG-IV): sequencing the most valuable type-strain genomes for metagenomic binning, comparative biology and taxonomic classification.</title>
        <authorList>
            <person name="Goeker M."/>
        </authorList>
    </citation>
    <scope>NUCLEOTIDE SEQUENCE [LARGE SCALE GENOMIC DNA]</scope>
    <source>
        <strain evidence="10 11">DSM 16974</strain>
    </source>
</reference>
<evidence type="ECO:0000256" key="6">
    <source>
        <dbReference type="ARBA" id="ARBA00022833"/>
    </source>
</evidence>
<dbReference type="GO" id="GO:0004416">
    <property type="term" value="F:hydroxyacylglutathione hydrolase activity"/>
    <property type="evidence" value="ECO:0007669"/>
    <property type="project" value="UniProtKB-UniRule"/>
</dbReference>
<evidence type="ECO:0000256" key="1">
    <source>
        <dbReference type="ARBA" id="ARBA00001623"/>
    </source>
</evidence>
<keyword evidence="6 7" id="KW-0862">Zinc</keyword>
<dbReference type="InterPro" id="IPR017782">
    <property type="entry name" value="Hydroxyacylglutathione_Hdrlase"/>
</dbReference>
<dbReference type="OrthoDB" id="9802248at2"/>
<dbReference type="Pfam" id="PF00753">
    <property type="entry name" value="Lactamase_B"/>
    <property type="match status" value="1"/>
</dbReference>
<dbReference type="PANTHER" id="PTHR43705">
    <property type="entry name" value="HYDROXYACYLGLUTATHIONE HYDROLASE"/>
    <property type="match status" value="1"/>
</dbReference>
<dbReference type="EMBL" id="RJUK01000001">
    <property type="protein sequence ID" value="ROQ20206.1"/>
    <property type="molecule type" value="Genomic_DNA"/>
</dbReference>
<dbReference type="SMART" id="SM00849">
    <property type="entry name" value="Lactamase_B"/>
    <property type="match status" value="1"/>
</dbReference>
<feature type="compositionally biased region" description="Basic and acidic residues" evidence="8">
    <location>
        <begin position="219"/>
        <end position="231"/>
    </location>
</feature>
<comment type="caution">
    <text evidence="10">The sequence shown here is derived from an EMBL/GenBank/DDBJ whole genome shotgun (WGS) entry which is preliminary data.</text>
</comment>
<dbReference type="PIRSF" id="PIRSF005457">
    <property type="entry name" value="Glx"/>
    <property type="match status" value="1"/>
</dbReference>
<comment type="subunit">
    <text evidence="7">Monomer.</text>
</comment>
<evidence type="ECO:0000256" key="2">
    <source>
        <dbReference type="ARBA" id="ARBA00004963"/>
    </source>
</evidence>
<protein>
    <recommendedName>
        <fullName evidence="7">Hydroxyacylglutathione hydrolase</fullName>
        <ecNumber evidence="7">3.1.2.6</ecNumber>
    </recommendedName>
    <alternativeName>
        <fullName evidence="7">Glyoxalase II</fullName>
        <shortName evidence="7">Glx II</shortName>
    </alternativeName>
</protein>
<accession>A0A3N1P5W0</accession>
<dbReference type="InterPro" id="IPR050110">
    <property type="entry name" value="Glyoxalase_II_hydrolase"/>
</dbReference>
<evidence type="ECO:0000313" key="11">
    <source>
        <dbReference type="Proteomes" id="UP000273643"/>
    </source>
</evidence>
<comment type="catalytic activity">
    <reaction evidence="1 7">
        <text>an S-(2-hydroxyacyl)glutathione + H2O = a 2-hydroxy carboxylate + glutathione + H(+)</text>
        <dbReference type="Rhea" id="RHEA:21864"/>
        <dbReference type="ChEBI" id="CHEBI:15377"/>
        <dbReference type="ChEBI" id="CHEBI:15378"/>
        <dbReference type="ChEBI" id="CHEBI:57925"/>
        <dbReference type="ChEBI" id="CHEBI:58896"/>
        <dbReference type="ChEBI" id="CHEBI:71261"/>
        <dbReference type="EC" id="3.1.2.6"/>
    </reaction>
</comment>
<keyword evidence="11" id="KW-1185">Reference proteome</keyword>
<feature type="binding site" evidence="7">
    <location>
        <position position="64"/>
    </location>
    <ligand>
        <name>Zn(2+)</name>
        <dbReference type="ChEBI" id="CHEBI:29105"/>
        <label>2</label>
    </ligand>
</feature>
<dbReference type="CDD" id="cd07723">
    <property type="entry name" value="hydroxyacylglutathione_hydrolase_MBL-fold"/>
    <property type="match status" value="1"/>
</dbReference>
<feature type="binding site" evidence="7">
    <location>
        <position position="60"/>
    </location>
    <ligand>
        <name>Zn(2+)</name>
        <dbReference type="ChEBI" id="CHEBI:29105"/>
        <label>1</label>
    </ligand>
</feature>
<feature type="region of interest" description="Disordered" evidence="8">
    <location>
        <begin position="219"/>
        <end position="241"/>
    </location>
</feature>
<feature type="binding site" evidence="7">
    <location>
        <position position="65"/>
    </location>
    <ligand>
        <name>Zn(2+)</name>
        <dbReference type="ChEBI" id="CHEBI:29105"/>
        <label>2</label>
    </ligand>
</feature>
<dbReference type="Gene3D" id="3.60.15.10">
    <property type="entry name" value="Ribonuclease Z/Hydroxyacylglutathione hydrolase-like"/>
    <property type="match status" value="1"/>
</dbReference>
<dbReference type="PANTHER" id="PTHR43705:SF1">
    <property type="entry name" value="HYDROXYACYLGLUTATHIONE HYDROLASE GLOB"/>
    <property type="match status" value="1"/>
</dbReference>
<dbReference type="Pfam" id="PF16123">
    <property type="entry name" value="HAGH_C"/>
    <property type="match status" value="1"/>
</dbReference>
<proteinExistence type="inferred from homology"/>
<evidence type="ECO:0000256" key="8">
    <source>
        <dbReference type="SAM" id="MobiDB-lite"/>
    </source>
</evidence>
<evidence type="ECO:0000313" key="10">
    <source>
        <dbReference type="EMBL" id="ROQ20206.1"/>
    </source>
</evidence>
<evidence type="ECO:0000259" key="9">
    <source>
        <dbReference type="SMART" id="SM00849"/>
    </source>
</evidence>
<comment type="function">
    <text evidence="7">Thiolesterase that catalyzes the hydrolysis of S-D-lactoyl-glutathione to form glutathione and D-lactic acid.</text>
</comment>
<organism evidence="10 11">
    <name type="scientific">Marinimicrobium koreense</name>
    <dbReference type="NCBI Taxonomy" id="306545"/>
    <lineage>
        <taxon>Bacteria</taxon>
        <taxon>Pseudomonadati</taxon>
        <taxon>Pseudomonadota</taxon>
        <taxon>Gammaproteobacteria</taxon>
        <taxon>Cellvibrionales</taxon>
        <taxon>Cellvibrionaceae</taxon>
        <taxon>Marinimicrobium</taxon>
    </lineage>
</organism>
<keyword evidence="5 7" id="KW-0378">Hydrolase</keyword>
<dbReference type="RefSeq" id="WP_123637405.1">
    <property type="nucleotide sequence ID" value="NZ_RJUK01000001.1"/>
</dbReference>